<organism evidence="11 12">
    <name type="scientific">Zingiber officinale</name>
    <name type="common">Ginger</name>
    <name type="synonym">Amomum zingiber</name>
    <dbReference type="NCBI Taxonomy" id="94328"/>
    <lineage>
        <taxon>Eukaryota</taxon>
        <taxon>Viridiplantae</taxon>
        <taxon>Streptophyta</taxon>
        <taxon>Embryophyta</taxon>
        <taxon>Tracheophyta</taxon>
        <taxon>Spermatophyta</taxon>
        <taxon>Magnoliopsida</taxon>
        <taxon>Liliopsida</taxon>
        <taxon>Zingiberales</taxon>
        <taxon>Zingiberaceae</taxon>
        <taxon>Zingiber</taxon>
    </lineage>
</organism>
<keyword evidence="5" id="KW-0378">Hydrolase</keyword>
<keyword evidence="7" id="KW-0442">Lipid degradation</keyword>
<comment type="subcellular location">
    <subcellularLocation>
        <location evidence="1">Plastid</location>
        <location evidence="1">Chloroplast</location>
    </subcellularLocation>
</comment>
<dbReference type="InterPro" id="IPR029058">
    <property type="entry name" value="AB_hydrolase_fold"/>
</dbReference>
<dbReference type="InterPro" id="IPR002921">
    <property type="entry name" value="Fungal_lipase-type"/>
</dbReference>
<dbReference type="Proteomes" id="UP000734854">
    <property type="component" value="Unassembled WGS sequence"/>
</dbReference>
<keyword evidence="4" id="KW-0934">Plastid</keyword>
<dbReference type="GO" id="GO:0016042">
    <property type="term" value="P:lipid catabolic process"/>
    <property type="evidence" value="ECO:0007669"/>
    <property type="project" value="UniProtKB-KW"/>
</dbReference>
<evidence type="ECO:0000256" key="9">
    <source>
        <dbReference type="SAM" id="MobiDB-lite"/>
    </source>
</evidence>
<evidence type="ECO:0000256" key="7">
    <source>
        <dbReference type="ARBA" id="ARBA00022963"/>
    </source>
</evidence>
<evidence type="ECO:0000256" key="4">
    <source>
        <dbReference type="ARBA" id="ARBA00022640"/>
    </source>
</evidence>
<keyword evidence="6" id="KW-0809">Transit peptide</keyword>
<evidence type="ECO:0000256" key="1">
    <source>
        <dbReference type="ARBA" id="ARBA00004229"/>
    </source>
</evidence>
<dbReference type="PANTHER" id="PTHR31403">
    <property type="entry name" value="PHOSPHOLIPASE A1-IBETA2, CHLOROPLASTIC"/>
    <property type="match status" value="1"/>
</dbReference>
<dbReference type="Gene3D" id="3.40.50.1820">
    <property type="entry name" value="alpha/beta hydrolase"/>
    <property type="match status" value="1"/>
</dbReference>
<dbReference type="SUPFAM" id="SSF53474">
    <property type="entry name" value="alpha/beta-Hydrolases"/>
    <property type="match status" value="1"/>
</dbReference>
<reference evidence="11 12" key="1">
    <citation type="submission" date="2020-08" db="EMBL/GenBank/DDBJ databases">
        <title>Plant Genome Project.</title>
        <authorList>
            <person name="Zhang R.-G."/>
        </authorList>
    </citation>
    <scope>NUCLEOTIDE SEQUENCE [LARGE SCALE GENOMIC DNA]</scope>
    <source>
        <tissue evidence="11">Rhizome</tissue>
    </source>
</reference>
<evidence type="ECO:0000259" key="10">
    <source>
        <dbReference type="Pfam" id="PF01764"/>
    </source>
</evidence>
<evidence type="ECO:0000256" key="3">
    <source>
        <dbReference type="ARBA" id="ARBA00022528"/>
    </source>
</evidence>
<gene>
    <name evidence="11" type="ORF">ZIOFF_015276</name>
</gene>
<dbReference type="CDD" id="cd00519">
    <property type="entry name" value="Lipase_3"/>
    <property type="match status" value="1"/>
</dbReference>
<evidence type="ECO:0000256" key="5">
    <source>
        <dbReference type="ARBA" id="ARBA00022801"/>
    </source>
</evidence>
<dbReference type="GO" id="GO:0008970">
    <property type="term" value="F:phospholipase A1 activity"/>
    <property type="evidence" value="ECO:0007669"/>
    <property type="project" value="TreeGrafter"/>
</dbReference>
<proteinExistence type="inferred from homology"/>
<comment type="caution">
    <text evidence="11">The sequence shown here is derived from an EMBL/GenBank/DDBJ whole genome shotgun (WGS) entry which is preliminary data.</text>
</comment>
<protein>
    <recommendedName>
        <fullName evidence="10">Fungal lipase-type domain-containing protein</fullName>
    </recommendedName>
</protein>
<evidence type="ECO:0000256" key="8">
    <source>
        <dbReference type="ARBA" id="ARBA00023098"/>
    </source>
</evidence>
<evidence type="ECO:0000313" key="11">
    <source>
        <dbReference type="EMBL" id="KAG6525320.1"/>
    </source>
</evidence>
<name>A0A8J5HHZ0_ZINOF</name>
<keyword evidence="3" id="KW-0150">Chloroplast</keyword>
<dbReference type="GO" id="GO:0009507">
    <property type="term" value="C:chloroplast"/>
    <property type="evidence" value="ECO:0007669"/>
    <property type="project" value="UniProtKB-SubCell"/>
</dbReference>
<dbReference type="PANTHER" id="PTHR31403:SF4">
    <property type="entry name" value="PHOSPHOLIPASE A1-IALPHA2, CHLOROPLASTIC"/>
    <property type="match status" value="1"/>
</dbReference>
<evidence type="ECO:0000313" key="12">
    <source>
        <dbReference type="Proteomes" id="UP000734854"/>
    </source>
</evidence>
<dbReference type="AlphaFoldDB" id="A0A8J5HHZ0"/>
<dbReference type="Pfam" id="PF01764">
    <property type="entry name" value="Lipase_3"/>
    <property type="match status" value="1"/>
</dbReference>
<feature type="compositionally biased region" description="Basic and acidic residues" evidence="9">
    <location>
        <begin position="1"/>
        <end position="30"/>
    </location>
</feature>
<accession>A0A8J5HHZ0</accession>
<keyword evidence="12" id="KW-1185">Reference proteome</keyword>
<evidence type="ECO:0000256" key="2">
    <source>
        <dbReference type="ARBA" id="ARBA00010701"/>
    </source>
</evidence>
<comment type="similarity">
    <text evidence="2">Belongs to the AB hydrolase superfamily. Lipase family.</text>
</comment>
<feature type="region of interest" description="Disordered" evidence="9">
    <location>
        <begin position="1"/>
        <end position="32"/>
    </location>
</feature>
<dbReference type="EMBL" id="JACMSC010000004">
    <property type="protein sequence ID" value="KAG6525320.1"/>
    <property type="molecule type" value="Genomic_DNA"/>
</dbReference>
<feature type="domain" description="Fungal lipase-type" evidence="10">
    <location>
        <begin position="409"/>
        <end position="561"/>
    </location>
</feature>
<evidence type="ECO:0000256" key="6">
    <source>
        <dbReference type="ARBA" id="ARBA00022946"/>
    </source>
</evidence>
<keyword evidence="8" id="KW-0443">Lipid metabolism</keyword>
<sequence>MTHLEIKEDNGNSVETLKEARQEPCSKKESSMSQKFVSGLVVDEDTDEIGGNSMNRKGTGVMLYEEHNNAKAGGAFSQDCNEFRANQLPGEDHKYDEMPQAVHDPCLLEKSMKQTMLQGDKEVSINEKIKRILANPANPDVSASSDILNIDSDARGSLLFKDLDAHPENDDDLELQLAKDAAHIDNVGPSKFTSNFKKTEDMKVEEWKKNIFIESLAAVPVGIVEAPRLPRPVIEAQQHPFHKAASRRWLLVALNLAALLIVNQNERNLCILVEKSILPRISVQHAPAPVPAKANMRKEMEEDNWEALVAPLHPVLRDEIVRYGELVAACYKAFDLDPSSDRYLNCKYGKKNMLRGVGMQDAGYEVTKYVYATPDISLPIPTQNGSTCCSRWIGYVAVSSSDVGRRDIVVSFRGTVTSTEWIANLMSSLEAARFDPHDPRPDVKVASGFLNLYTSGDSSTKFGSGSCREQLLAEVSRLLHKYKGEEVSITLAGHSMGSALALLLGYDIAELGLNRGAPVMVYSYGGPRVGNAGFKQRCEELGVKVLRVANVNDPVTKLPGVIFNENFRNPMGGSLSSYAHVGVELALDFFKVQDPVCVHDLDAYIRLLKCHPKNGAAVQAKRNRDAAGDIARKARELLSSVQVAEAWTWQDAAMQLGNWMQLINI</sequence>